<comment type="caution">
    <text evidence="1">The sequence shown here is derived from an EMBL/GenBank/DDBJ whole genome shotgun (WGS) entry which is preliminary data.</text>
</comment>
<proteinExistence type="predicted"/>
<evidence type="ECO:0000313" key="1">
    <source>
        <dbReference type="EMBL" id="MQN84054.1"/>
    </source>
</evidence>
<gene>
    <name evidence="1" type="ORF">F7D74_08715</name>
</gene>
<accession>A0AA90UZ04</accession>
<reference evidence="2" key="1">
    <citation type="submission" date="2019-09" db="EMBL/GenBank/DDBJ databases">
        <title>Distinct polysaccharide growth profiles of human intestinal Prevotella copri isolates.</title>
        <authorList>
            <person name="Fehlner-Peach H."/>
            <person name="Magnabosco C."/>
            <person name="Raghavan V."/>
            <person name="Scher J.U."/>
            <person name="Tett A."/>
            <person name="Cox L.M."/>
            <person name="Gottsegen C."/>
            <person name="Watters A."/>
            <person name="Wiltshire- Gordon J.D."/>
            <person name="Segata N."/>
            <person name="Bonneau R."/>
            <person name="Littman D.R."/>
        </authorList>
    </citation>
    <scope>NUCLEOTIDE SEQUENCE [LARGE SCALE GENOMIC DNA]</scope>
    <source>
        <strain evidence="2">iAA108</strain>
    </source>
</reference>
<dbReference type="RefSeq" id="WP_153118942.1">
    <property type="nucleotide sequence ID" value="NZ_VZCC01000057.1"/>
</dbReference>
<sequence>MENDDRINYELFTALCSREPEEELRKRFKEIIATARDLEIEILPGDVERGMEVSHQIQDLDEEDNEPVSYMPYLYVMEVGQIACHDDLQLEESFPVDISRHMHILVDVAMEERNYHDALVVRRFLETFNRKDNHLVEAELPRLDAYIDTLDGYNEYLEQRNRKPLKNGTRVGRKREYLFVTDEASSLKDEETTAEQASLFIEFLTLNGLDSLRISASKSSPMNIAIFAFIRYWRRKGILAPQHIVSANAIYRFLTDDCHIRREVTIKSFNNVFNHCEDMQNQDMDDKVADFFAHR</sequence>
<dbReference type="Proteomes" id="UP000421408">
    <property type="component" value="Unassembled WGS sequence"/>
</dbReference>
<dbReference type="AlphaFoldDB" id="A0AA90UZ04"/>
<organism evidence="1 2">
    <name type="scientific">Segatella copri</name>
    <dbReference type="NCBI Taxonomy" id="165179"/>
    <lineage>
        <taxon>Bacteria</taxon>
        <taxon>Pseudomonadati</taxon>
        <taxon>Bacteroidota</taxon>
        <taxon>Bacteroidia</taxon>
        <taxon>Bacteroidales</taxon>
        <taxon>Prevotellaceae</taxon>
        <taxon>Segatella</taxon>
    </lineage>
</organism>
<evidence type="ECO:0000313" key="2">
    <source>
        <dbReference type="Proteomes" id="UP000421408"/>
    </source>
</evidence>
<name>A0AA90UZ04_9BACT</name>
<dbReference type="EMBL" id="VZCC01000057">
    <property type="protein sequence ID" value="MQN84054.1"/>
    <property type="molecule type" value="Genomic_DNA"/>
</dbReference>
<protein>
    <submittedName>
        <fullName evidence="1">Uncharacterized protein</fullName>
    </submittedName>
</protein>